<feature type="domain" description="Methyl-accepting transducer" evidence="12">
    <location>
        <begin position="269"/>
        <end position="505"/>
    </location>
</feature>
<keyword evidence="5 11" id="KW-0812">Transmembrane</keyword>
<evidence type="ECO:0000259" key="12">
    <source>
        <dbReference type="PROSITE" id="PS50111"/>
    </source>
</evidence>
<evidence type="ECO:0000313" key="15">
    <source>
        <dbReference type="Proteomes" id="UP000198512"/>
    </source>
</evidence>
<dbReference type="InterPro" id="IPR004090">
    <property type="entry name" value="Chemotax_Me-accpt_rcpt"/>
</dbReference>
<sequence>MFLQKSLRAQILALLSGSLALILVTALACFSFLSNGMQAYRGLLEGPLQASKLIETTNLDFKTQVQEWKNVLLRGSDKAQLDKYWGQFETQERKVQDSLGKLSALVGSDKALKGKIDSLRSEHQTLGVNYRKGRDAFIAAGANAQVGDKAVSGIDRNTAQQMEELASELNQQSLDQAVLINASADRTITYGTALMLGATLLIALFSLWLINRNLINPIRELIEHIAQLSHGNFGQRVDSSRQDELGNLAVAANILRDFLADTFTRLKRSTADLDTASGELNSIATLMAQGTREQFSRTDQVATAMQEMSATAQEVARHAAEAAGAADAADDAAREGDSVMQATITTITDIRNEISNTSEVIRRLESDSGRIGKVLEVIRGIAEQTNLLALNAAIEAARAGDQGRGFAVVADEVRTLAQRTAESTAEIHQIIDNVQTGAVNAVRAIESGQQRSEEGVTQVTNAGATLQLITSAVEAIRDMNRQIATAAEEQTSVAEDISRNLTEITAIATANQENVQRTEKAGQNLHELSGQLNEVTQRLSA</sequence>
<evidence type="ECO:0000259" key="13">
    <source>
        <dbReference type="PROSITE" id="PS50885"/>
    </source>
</evidence>
<name>A0ABY1BCZ8_9PSED</name>
<gene>
    <name evidence="14" type="ORF">SAMN05216600_10791</name>
</gene>
<evidence type="ECO:0000256" key="2">
    <source>
        <dbReference type="ARBA" id="ARBA00022475"/>
    </source>
</evidence>
<dbReference type="PROSITE" id="PS50885">
    <property type="entry name" value="HAMP"/>
    <property type="match status" value="1"/>
</dbReference>
<dbReference type="CDD" id="cd11386">
    <property type="entry name" value="MCP_signal"/>
    <property type="match status" value="1"/>
</dbReference>
<keyword evidence="15" id="KW-1185">Reference proteome</keyword>
<comment type="caution">
    <text evidence="14">The sequence shown here is derived from an EMBL/GenBank/DDBJ whole genome shotgun (WGS) entry which is preliminary data.</text>
</comment>
<dbReference type="SMART" id="SM00283">
    <property type="entry name" value="MA"/>
    <property type="match status" value="1"/>
</dbReference>
<evidence type="ECO:0000256" key="7">
    <source>
        <dbReference type="ARBA" id="ARBA00023136"/>
    </source>
</evidence>
<evidence type="ECO:0000256" key="6">
    <source>
        <dbReference type="ARBA" id="ARBA00022989"/>
    </source>
</evidence>
<dbReference type="Pfam" id="PF00015">
    <property type="entry name" value="MCPsignal"/>
    <property type="match status" value="1"/>
</dbReference>
<dbReference type="InterPro" id="IPR003660">
    <property type="entry name" value="HAMP_dom"/>
</dbReference>
<evidence type="ECO:0000256" key="3">
    <source>
        <dbReference type="ARBA" id="ARBA00022481"/>
    </source>
</evidence>
<dbReference type="InterPro" id="IPR004089">
    <property type="entry name" value="MCPsignal_dom"/>
</dbReference>
<keyword evidence="3" id="KW-0488">Methylation</keyword>
<reference evidence="14 15" key="1">
    <citation type="submission" date="2016-10" db="EMBL/GenBank/DDBJ databases">
        <authorList>
            <person name="Varghese N."/>
            <person name="Submissions S."/>
        </authorList>
    </citation>
    <scope>NUCLEOTIDE SEQUENCE [LARGE SCALE GENOMIC DNA]</scope>
    <source>
        <strain evidence="14 15">CIP 109853</strain>
    </source>
</reference>
<dbReference type="SMART" id="SM00304">
    <property type="entry name" value="HAMP"/>
    <property type="match status" value="1"/>
</dbReference>
<dbReference type="PANTHER" id="PTHR32089:SF120">
    <property type="entry name" value="METHYL-ACCEPTING CHEMOTAXIS PROTEIN TLPQ"/>
    <property type="match status" value="1"/>
</dbReference>
<evidence type="ECO:0000256" key="10">
    <source>
        <dbReference type="PROSITE-ProRule" id="PRU00284"/>
    </source>
</evidence>
<dbReference type="Proteomes" id="UP000198512">
    <property type="component" value="Unassembled WGS sequence"/>
</dbReference>
<dbReference type="RefSeq" id="WP_069519931.1">
    <property type="nucleotide sequence ID" value="NZ_FOFP01000007.1"/>
</dbReference>
<evidence type="ECO:0000256" key="5">
    <source>
        <dbReference type="ARBA" id="ARBA00022692"/>
    </source>
</evidence>
<evidence type="ECO:0000256" key="11">
    <source>
        <dbReference type="SAM" id="Phobius"/>
    </source>
</evidence>
<dbReference type="PANTHER" id="PTHR32089">
    <property type="entry name" value="METHYL-ACCEPTING CHEMOTAXIS PROTEIN MCPB"/>
    <property type="match status" value="1"/>
</dbReference>
<dbReference type="Gene3D" id="1.10.287.950">
    <property type="entry name" value="Methyl-accepting chemotaxis protein"/>
    <property type="match status" value="1"/>
</dbReference>
<evidence type="ECO:0000256" key="8">
    <source>
        <dbReference type="ARBA" id="ARBA00023224"/>
    </source>
</evidence>
<keyword evidence="4" id="KW-0145">Chemotaxis</keyword>
<protein>
    <submittedName>
        <fullName evidence="14">Methyl-accepting chemotaxis protein</fullName>
    </submittedName>
</protein>
<proteinExistence type="inferred from homology"/>
<keyword evidence="6 11" id="KW-1133">Transmembrane helix</keyword>
<dbReference type="Pfam" id="PF00672">
    <property type="entry name" value="HAMP"/>
    <property type="match status" value="1"/>
</dbReference>
<feature type="domain" description="HAMP" evidence="13">
    <location>
        <begin position="212"/>
        <end position="264"/>
    </location>
</feature>
<keyword evidence="2" id="KW-1003">Cell membrane</keyword>
<dbReference type="Gene3D" id="1.10.8.500">
    <property type="entry name" value="HAMP domain in histidine kinase"/>
    <property type="match status" value="1"/>
</dbReference>
<dbReference type="CDD" id="cd06225">
    <property type="entry name" value="HAMP"/>
    <property type="match status" value="1"/>
</dbReference>
<dbReference type="PROSITE" id="PS50111">
    <property type="entry name" value="CHEMOTAXIS_TRANSDUC_2"/>
    <property type="match status" value="1"/>
</dbReference>
<keyword evidence="7 11" id="KW-0472">Membrane</keyword>
<accession>A0ABY1BCZ8</accession>
<feature type="transmembrane region" description="Helical" evidence="11">
    <location>
        <begin position="188"/>
        <end position="210"/>
    </location>
</feature>
<comment type="similarity">
    <text evidence="9">Belongs to the methyl-accepting chemotaxis (MCP) protein family.</text>
</comment>
<dbReference type="PROSITE" id="PS51257">
    <property type="entry name" value="PROKAR_LIPOPROTEIN"/>
    <property type="match status" value="1"/>
</dbReference>
<evidence type="ECO:0000313" key="14">
    <source>
        <dbReference type="EMBL" id="SEQ56885.1"/>
    </source>
</evidence>
<dbReference type="EMBL" id="FOFP01000007">
    <property type="protein sequence ID" value="SEQ56885.1"/>
    <property type="molecule type" value="Genomic_DNA"/>
</dbReference>
<evidence type="ECO:0000256" key="4">
    <source>
        <dbReference type="ARBA" id="ARBA00022500"/>
    </source>
</evidence>
<comment type="subcellular location">
    <subcellularLocation>
        <location evidence="1">Cell membrane</location>
    </subcellularLocation>
</comment>
<dbReference type="SUPFAM" id="SSF58104">
    <property type="entry name" value="Methyl-accepting chemotaxis protein (MCP) signaling domain"/>
    <property type="match status" value="1"/>
</dbReference>
<evidence type="ECO:0000256" key="9">
    <source>
        <dbReference type="ARBA" id="ARBA00029447"/>
    </source>
</evidence>
<dbReference type="PRINTS" id="PR00260">
    <property type="entry name" value="CHEMTRNSDUCR"/>
</dbReference>
<evidence type="ECO:0000256" key="1">
    <source>
        <dbReference type="ARBA" id="ARBA00004236"/>
    </source>
</evidence>
<organism evidence="14 15">
    <name type="scientific">Pseudomonas cuatrocienegasensis</name>
    <dbReference type="NCBI Taxonomy" id="543360"/>
    <lineage>
        <taxon>Bacteria</taxon>
        <taxon>Pseudomonadati</taxon>
        <taxon>Pseudomonadota</taxon>
        <taxon>Gammaproteobacteria</taxon>
        <taxon>Pseudomonadales</taxon>
        <taxon>Pseudomonadaceae</taxon>
        <taxon>Pseudomonas</taxon>
    </lineage>
</organism>
<keyword evidence="8 10" id="KW-0807">Transducer</keyword>